<dbReference type="EMBL" id="FNVA01000001">
    <property type="protein sequence ID" value="SEF61632.1"/>
    <property type="molecule type" value="Genomic_DNA"/>
</dbReference>
<keyword evidence="1 2" id="KW-0732">Signal</keyword>
<feature type="signal peptide" evidence="2">
    <location>
        <begin position="1"/>
        <end position="21"/>
    </location>
</feature>
<dbReference type="Gene3D" id="2.50.20.10">
    <property type="entry name" value="Lipoprotein localisation LolA/LolB/LppX"/>
    <property type="match status" value="1"/>
</dbReference>
<gene>
    <name evidence="3" type="ORF">SAMN05421819_0593</name>
</gene>
<proteinExistence type="predicted"/>
<reference evidence="3 4" key="1">
    <citation type="submission" date="2016-10" db="EMBL/GenBank/DDBJ databases">
        <authorList>
            <person name="de Groot N.N."/>
        </authorList>
    </citation>
    <scope>NUCLEOTIDE SEQUENCE [LARGE SCALE GENOMIC DNA]</scope>
    <source>
        <strain evidence="3 4">DSM 22489</strain>
    </source>
</reference>
<protein>
    <submittedName>
        <fullName evidence="3">Outer membrane lipoprotein-sorting protein</fullName>
    </submittedName>
</protein>
<accession>A0A1H5TFK3</accession>
<dbReference type="SUPFAM" id="SSF89392">
    <property type="entry name" value="Prokaryotic lipoproteins and lipoprotein localization factors"/>
    <property type="match status" value="1"/>
</dbReference>
<dbReference type="RefSeq" id="WP_103931504.1">
    <property type="nucleotide sequence ID" value="NZ_FNVA01000001.1"/>
</dbReference>
<evidence type="ECO:0000256" key="1">
    <source>
        <dbReference type="ARBA" id="ARBA00022729"/>
    </source>
</evidence>
<dbReference type="InterPro" id="IPR029046">
    <property type="entry name" value="LolA/LolB/LppX"/>
</dbReference>
<dbReference type="InterPro" id="IPR004564">
    <property type="entry name" value="OM_lipoprot_carrier_LolA-like"/>
</dbReference>
<organism evidence="3 4">
    <name type="scientific">Bryocella elongata</name>
    <dbReference type="NCBI Taxonomy" id="863522"/>
    <lineage>
        <taxon>Bacteria</taxon>
        <taxon>Pseudomonadati</taxon>
        <taxon>Acidobacteriota</taxon>
        <taxon>Terriglobia</taxon>
        <taxon>Terriglobales</taxon>
        <taxon>Acidobacteriaceae</taxon>
        <taxon>Bryocella</taxon>
    </lineage>
</organism>
<sequence length="228" mass="24555">MRLRPILLTLATFAFSAVAHAQGQLQSVLAEMDKASASFQSARADVHQEFYEKVIHAVSTVQNGSVYFVRKNGQTGMGAVMSDVGSSAKPQVIQYSDNVLKVFSPALNQVDVFKAKAGQADSFLTLGFGGSGKDLAASWNVSDAGSETIAGVKTEKLELTPKDAKIAANFDKITLWIDPARGISLRQVFHTPEGDYRTANYSNIKMNAKVDTAAFAMHPDKATKIVTH</sequence>
<keyword evidence="4" id="KW-1185">Reference proteome</keyword>
<dbReference type="OrthoDB" id="128646at2"/>
<evidence type="ECO:0000313" key="4">
    <source>
        <dbReference type="Proteomes" id="UP000236728"/>
    </source>
</evidence>
<evidence type="ECO:0000313" key="3">
    <source>
        <dbReference type="EMBL" id="SEF61632.1"/>
    </source>
</evidence>
<evidence type="ECO:0000256" key="2">
    <source>
        <dbReference type="SAM" id="SignalP"/>
    </source>
</evidence>
<keyword evidence="3" id="KW-0449">Lipoprotein</keyword>
<dbReference type="AlphaFoldDB" id="A0A1H5TFK3"/>
<feature type="chain" id="PRO_5009284980" evidence="2">
    <location>
        <begin position="22"/>
        <end position="228"/>
    </location>
</feature>
<dbReference type="Proteomes" id="UP000236728">
    <property type="component" value="Unassembled WGS sequence"/>
</dbReference>
<name>A0A1H5TFK3_9BACT</name>
<dbReference type="CDD" id="cd16325">
    <property type="entry name" value="LolA"/>
    <property type="match status" value="1"/>
</dbReference>